<dbReference type="Pfam" id="PF01131">
    <property type="entry name" value="Topoisom_bac"/>
    <property type="match status" value="1"/>
</dbReference>
<dbReference type="InterPro" id="IPR013824">
    <property type="entry name" value="Topo_IA_cen_sub1"/>
</dbReference>
<dbReference type="EMBL" id="JAUPEV010000005">
    <property type="protein sequence ID" value="MDO7253068.1"/>
    <property type="molecule type" value="Genomic_DNA"/>
</dbReference>
<dbReference type="InterPro" id="IPR013825">
    <property type="entry name" value="Topo_IA_cen_sub2"/>
</dbReference>
<evidence type="ECO:0000313" key="15">
    <source>
        <dbReference type="EMBL" id="MDO7253068.1"/>
    </source>
</evidence>
<sequence>MQQLKDSIIIIESPNKIKKIQSLTGAKVLATAGHFLELKDIEVSKNFAPIFDYMETKKKNIAYYINSCKDKKVYIATDPDREGYGIGYMFYHKIKNLAKEVYRAEFHEITESGITKGLKEAVLFAQTNKKYYEAFLGRRVSDMFIGYSLSPYISKMLNIKALSAGRVQTPALGLIVQREEAINNFNSLSAEEKKSYALNSNIFLFGKEYTLKHIKDSKEFKFENKEEAQKELDKLKEAQSAVLTSIEKKESKEAPPKPFSTSKLLKAGSKALNISTKEVQNIAQKLFEAGLITYIRTDCEFISQEYLKEHQKFYEPIYNDIYEYTTYSAGKNSQAEAHEAIRITHPHRFEDLNNICEKEGIKSENEKKLYELIFKNTICSQCKSAIYENTTLTFNIRLTSFVLKFKNLKEAGYLDAFKKDAQKDSEDKDEESIERINTDRLQINDLFDIKNIFIKEIAKTPPKRYVESDFIEVLEKNGIGRPSTYATYLPTLQNKEYISIDGKKREITPTPRGTEVVNFFKNNVHKWILDIEFTKKMEEKLDDITSNKASYLEFMQELEEKLGSEVGKFGNKKDEDKDKKTSKRIPPSSKQIDFVKAIASRLKLPLPKDLEKDCYVAKDFIDKHIAEFNKAKKQENQKK</sequence>
<dbReference type="EC" id="5.6.2.1" evidence="3"/>
<dbReference type="CDD" id="cd01028">
    <property type="entry name" value="TOPRIM_TopoIA"/>
    <property type="match status" value="1"/>
</dbReference>
<keyword evidence="6 16" id="KW-0413">Isomerase</keyword>
<reference evidence="15" key="2">
    <citation type="submission" date="2023-07" db="EMBL/GenBank/DDBJ databases">
        <authorList>
            <person name="Aydin F."/>
            <person name="Tarhane S."/>
            <person name="Saticioglu I.B."/>
            <person name="Karakaya E."/>
            <person name="Abay S."/>
            <person name="Guran O."/>
            <person name="Bozkurt E."/>
            <person name="Uzum N."/>
            <person name="Olgun K."/>
            <person name="Jablonski D."/>
        </authorList>
    </citation>
    <scope>NUCLEOTIDE SEQUENCE</scope>
    <source>
        <strain evidence="15">Faydin-H75</strain>
    </source>
</reference>
<dbReference type="PANTHER" id="PTHR42785">
    <property type="entry name" value="DNA TOPOISOMERASE, TYPE IA, CORE"/>
    <property type="match status" value="1"/>
</dbReference>
<dbReference type="InterPro" id="IPR006171">
    <property type="entry name" value="TOPRIM_dom"/>
</dbReference>
<dbReference type="PROSITE" id="PS52039">
    <property type="entry name" value="TOPO_IA_2"/>
    <property type="match status" value="1"/>
</dbReference>
<dbReference type="GO" id="GO:0003917">
    <property type="term" value="F:DNA topoisomerase type I (single strand cut, ATP-independent) activity"/>
    <property type="evidence" value="ECO:0007669"/>
    <property type="project" value="UniProtKB-EC"/>
</dbReference>
<evidence type="ECO:0000259" key="13">
    <source>
        <dbReference type="PROSITE" id="PS50880"/>
    </source>
</evidence>
<dbReference type="Proteomes" id="UP001240777">
    <property type="component" value="Unassembled WGS sequence"/>
</dbReference>
<evidence type="ECO:0000256" key="1">
    <source>
        <dbReference type="ARBA" id="ARBA00000213"/>
    </source>
</evidence>
<dbReference type="EMBL" id="JAUYZK010000003">
    <property type="protein sequence ID" value="MDP2538806.1"/>
    <property type="molecule type" value="Genomic_DNA"/>
</dbReference>
<dbReference type="Gene3D" id="3.40.50.140">
    <property type="match status" value="1"/>
</dbReference>
<dbReference type="PROSITE" id="PS50880">
    <property type="entry name" value="TOPRIM"/>
    <property type="match status" value="1"/>
</dbReference>
<dbReference type="Gene3D" id="2.70.20.10">
    <property type="entry name" value="Topoisomerase I, domain 3"/>
    <property type="match status" value="1"/>
</dbReference>
<evidence type="ECO:0000256" key="10">
    <source>
        <dbReference type="ARBA" id="ARBA00032877"/>
    </source>
</evidence>
<keyword evidence="18" id="KW-1185">Reference proteome</keyword>
<keyword evidence="11" id="KW-0175">Coiled coil</keyword>
<dbReference type="InterPro" id="IPR000380">
    <property type="entry name" value="Topo_IA"/>
</dbReference>
<dbReference type="RefSeq" id="WP_305516913.1">
    <property type="nucleotide sequence ID" value="NZ_JAUPEV010000005.1"/>
</dbReference>
<dbReference type="AlphaFoldDB" id="A0AA90TBI1"/>
<evidence type="ECO:0000256" key="3">
    <source>
        <dbReference type="ARBA" id="ARBA00012891"/>
    </source>
</evidence>
<evidence type="ECO:0000256" key="6">
    <source>
        <dbReference type="ARBA" id="ARBA00023235"/>
    </source>
</evidence>
<evidence type="ECO:0000256" key="12">
    <source>
        <dbReference type="SAM" id="MobiDB-lite"/>
    </source>
</evidence>
<gene>
    <name evidence="15" type="ORF">Q5I04_03975</name>
    <name evidence="16" type="ORF">Q5I06_03290</name>
</gene>
<reference evidence="16 18" key="1">
    <citation type="submission" date="2023-07" db="EMBL/GenBank/DDBJ databases">
        <title>Unpublished Manusciprt.</title>
        <authorList>
            <person name="Aydin F."/>
            <person name="Tarhane S."/>
            <person name="Saticioglu I.B."/>
            <person name="Karakaya E."/>
            <person name="Abay S."/>
            <person name="Guran O."/>
            <person name="Bozkurt E."/>
            <person name="Uzum N."/>
            <person name="Olgun K."/>
            <person name="Jablonski D."/>
        </authorList>
    </citation>
    <scope>NUCLEOTIDE SEQUENCE</scope>
    <source>
        <strain evidence="18">faydin-H75</strain>
        <strain evidence="16">Faydin-H76</strain>
    </source>
</reference>
<accession>A0AA90TBI1</accession>
<dbReference type="GO" id="GO:0006265">
    <property type="term" value="P:DNA topological change"/>
    <property type="evidence" value="ECO:0007669"/>
    <property type="project" value="InterPro"/>
</dbReference>
<dbReference type="InterPro" id="IPR013497">
    <property type="entry name" value="Topo_IA_cen"/>
</dbReference>
<dbReference type="Pfam" id="PF01751">
    <property type="entry name" value="Toprim"/>
    <property type="match status" value="1"/>
</dbReference>
<name>A0AA90TBI1_9HELI</name>
<organism evidence="16 17">
    <name type="scientific">Helicobacter cappadocius</name>
    <dbReference type="NCBI Taxonomy" id="3063998"/>
    <lineage>
        <taxon>Bacteria</taxon>
        <taxon>Pseudomonadati</taxon>
        <taxon>Campylobacterota</taxon>
        <taxon>Epsilonproteobacteria</taxon>
        <taxon>Campylobacterales</taxon>
        <taxon>Helicobacteraceae</taxon>
        <taxon>Helicobacter</taxon>
    </lineage>
</organism>
<feature type="coiled-coil region" evidence="11">
    <location>
        <begin position="218"/>
        <end position="245"/>
    </location>
</feature>
<dbReference type="Gene3D" id="1.10.290.10">
    <property type="entry name" value="Topoisomerase I, domain 4"/>
    <property type="match status" value="1"/>
</dbReference>
<dbReference type="SMART" id="SM00493">
    <property type="entry name" value="TOPRIM"/>
    <property type="match status" value="1"/>
</dbReference>
<dbReference type="SUPFAM" id="SSF56712">
    <property type="entry name" value="Prokaryotic type I DNA topoisomerase"/>
    <property type="match status" value="1"/>
</dbReference>
<dbReference type="Gene3D" id="1.10.460.10">
    <property type="entry name" value="Topoisomerase I, domain 2"/>
    <property type="match status" value="1"/>
</dbReference>
<dbReference type="GO" id="GO:0003677">
    <property type="term" value="F:DNA binding"/>
    <property type="evidence" value="ECO:0007669"/>
    <property type="project" value="UniProtKB-KW"/>
</dbReference>
<evidence type="ECO:0000256" key="9">
    <source>
        <dbReference type="ARBA" id="ARBA00032235"/>
    </source>
</evidence>
<reference evidence="15 17" key="3">
    <citation type="journal article" date="2024" name="Syst. Appl. Microbiol.">
        <title>Helicobacter cappadocius sp. nov., from lizards: The first psychrotrophic Helicobacter species.</title>
        <authorList>
            <person name="Aydin F."/>
            <person name="Tarhane S."/>
            <person name="Karakaya E."/>
            <person name="Abay S."/>
            <person name="Kayman T."/>
            <person name="Guran O."/>
            <person name="Bozkurt E."/>
            <person name="Uzum N."/>
            <person name="Avci A."/>
            <person name="Olgun K."/>
            <person name="Jablonski D."/>
            <person name="Guran C."/>
            <person name="Burcin Saticioglu I."/>
        </authorList>
    </citation>
    <scope>NUCLEOTIDE SEQUENCE [LARGE SCALE GENOMIC DNA]</scope>
    <source>
        <strain evidence="15">Faydin-H75</strain>
        <strain evidence="17">faydin-H76</strain>
    </source>
</reference>
<evidence type="ECO:0000313" key="17">
    <source>
        <dbReference type="Proteomes" id="UP001177258"/>
    </source>
</evidence>
<keyword evidence="4" id="KW-0799">Topoisomerase</keyword>
<dbReference type="SMART" id="SM00436">
    <property type="entry name" value="TOP1Bc"/>
    <property type="match status" value="1"/>
</dbReference>
<comment type="similarity">
    <text evidence="2">Belongs to the type IA topoisomerase family.</text>
</comment>
<evidence type="ECO:0000256" key="11">
    <source>
        <dbReference type="SAM" id="Coils"/>
    </source>
</evidence>
<dbReference type="InterPro" id="IPR023405">
    <property type="entry name" value="Topo_IA_core_domain"/>
</dbReference>
<evidence type="ECO:0000256" key="8">
    <source>
        <dbReference type="ARBA" id="ARBA00031985"/>
    </source>
</evidence>
<evidence type="ECO:0000256" key="2">
    <source>
        <dbReference type="ARBA" id="ARBA00009446"/>
    </source>
</evidence>
<evidence type="ECO:0000259" key="14">
    <source>
        <dbReference type="PROSITE" id="PS52039"/>
    </source>
</evidence>
<proteinExistence type="inferred from homology"/>
<dbReference type="SMART" id="SM00437">
    <property type="entry name" value="TOP1Ac"/>
    <property type="match status" value="1"/>
</dbReference>
<dbReference type="CDD" id="cd00186">
    <property type="entry name" value="TOP1Ac"/>
    <property type="match status" value="1"/>
</dbReference>
<comment type="caution">
    <text evidence="16">The sequence shown here is derived from an EMBL/GenBank/DDBJ whole genome shotgun (WGS) entry which is preliminary data.</text>
</comment>
<keyword evidence="5" id="KW-0238">DNA-binding</keyword>
<dbReference type="Proteomes" id="UP001177258">
    <property type="component" value="Unassembled WGS sequence"/>
</dbReference>
<dbReference type="PANTHER" id="PTHR42785:SF1">
    <property type="entry name" value="DNA TOPOISOMERASE"/>
    <property type="match status" value="1"/>
</dbReference>
<comment type="catalytic activity">
    <reaction evidence="1">
        <text>ATP-independent breakage of single-stranded DNA, followed by passage and rejoining.</text>
        <dbReference type="EC" id="5.6.2.1"/>
    </reaction>
</comment>
<evidence type="ECO:0000313" key="18">
    <source>
        <dbReference type="Proteomes" id="UP001240777"/>
    </source>
</evidence>
<dbReference type="InterPro" id="IPR003601">
    <property type="entry name" value="Topo_IA_2"/>
</dbReference>
<feature type="region of interest" description="Disordered" evidence="12">
    <location>
        <begin position="565"/>
        <end position="587"/>
    </location>
</feature>
<dbReference type="InterPro" id="IPR003602">
    <property type="entry name" value="Topo_IA_DNA-bd_dom"/>
</dbReference>
<dbReference type="InterPro" id="IPR013826">
    <property type="entry name" value="Topo_IA_cen_sub3"/>
</dbReference>
<feature type="domain" description="Toprim" evidence="13">
    <location>
        <begin position="6"/>
        <end position="109"/>
    </location>
</feature>
<dbReference type="PRINTS" id="PR00417">
    <property type="entry name" value="PRTPISMRASEI"/>
</dbReference>
<evidence type="ECO:0000256" key="4">
    <source>
        <dbReference type="ARBA" id="ARBA00023029"/>
    </source>
</evidence>
<evidence type="ECO:0000256" key="5">
    <source>
        <dbReference type="ARBA" id="ARBA00023125"/>
    </source>
</evidence>
<protein>
    <recommendedName>
        <fullName evidence="3">DNA topoisomerase</fullName>
        <ecNumber evidence="3">5.6.2.1</ecNumber>
    </recommendedName>
    <alternativeName>
        <fullName evidence="10">Omega-protein</fullName>
    </alternativeName>
    <alternativeName>
        <fullName evidence="9">Relaxing enzyme</fullName>
    </alternativeName>
    <alternativeName>
        <fullName evidence="7">Swivelase</fullName>
    </alternativeName>
    <alternativeName>
        <fullName evidence="8">Untwisting enzyme</fullName>
    </alternativeName>
</protein>
<feature type="domain" description="Topo IA-type catalytic" evidence="14">
    <location>
        <begin position="128"/>
        <end position="566"/>
    </location>
</feature>
<evidence type="ECO:0000313" key="16">
    <source>
        <dbReference type="EMBL" id="MDP2538806.1"/>
    </source>
</evidence>
<evidence type="ECO:0000256" key="7">
    <source>
        <dbReference type="ARBA" id="ARBA00030003"/>
    </source>
</evidence>